<sequence>MKPVFVDRSGRRRRLVRAAGTAAGLALALASALLVAGFTGAGPDHLPLLPDPAGGRIGNVPASARPSVTPAPAPPSRSAPPSGQPTSRAPSSAVPATTAAPTPSRTNHRRVPTHTPGNKPSKPS</sequence>
<dbReference type="EMBL" id="BLPF01000003">
    <property type="protein sequence ID" value="GFJ83297.1"/>
    <property type="molecule type" value="Genomic_DNA"/>
</dbReference>
<comment type="caution">
    <text evidence="2">The sequence shown here is derived from an EMBL/GenBank/DDBJ whole genome shotgun (WGS) entry which is preliminary data.</text>
</comment>
<organism evidence="2 3">
    <name type="scientific">Phytohabitans houttuyneae</name>
    <dbReference type="NCBI Taxonomy" id="1076126"/>
    <lineage>
        <taxon>Bacteria</taxon>
        <taxon>Bacillati</taxon>
        <taxon>Actinomycetota</taxon>
        <taxon>Actinomycetes</taxon>
        <taxon>Micromonosporales</taxon>
        <taxon>Micromonosporaceae</taxon>
    </lineage>
</organism>
<feature type="compositionally biased region" description="Pro residues" evidence="1">
    <location>
        <begin position="69"/>
        <end position="78"/>
    </location>
</feature>
<evidence type="ECO:0000313" key="2">
    <source>
        <dbReference type="EMBL" id="GFJ83297.1"/>
    </source>
</evidence>
<gene>
    <name evidence="2" type="ORF">Phou_074770</name>
</gene>
<dbReference type="AlphaFoldDB" id="A0A6V8KNF9"/>
<dbReference type="Proteomes" id="UP000482800">
    <property type="component" value="Unassembled WGS sequence"/>
</dbReference>
<feature type="compositionally biased region" description="Low complexity" evidence="1">
    <location>
        <begin position="79"/>
        <end position="105"/>
    </location>
</feature>
<proteinExistence type="predicted"/>
<protein>
    <submittedName>
        <fullName evidence="2">Uncharacterized protein</fullName>
    </submittedName>
</protein>
<accession>A0A6V8KNF9</accession>
<evidence type="ECO:0000256" key="1">
    <source>
        <dbReference type="SAM" id="MobiDB-lite"/>
    </source>
</evidence>
<keyword evidence="3" id="KW-1185">Reference proteome</keyword>
<feature type="region of interest" description="Disordered" evidence="1">
    <location>
        <begin position="40"/>
        <end position="124"/>
    </location>
</feature>
<dbReference type="RefSeq" id="WP_173065579.1">
    <property type="nucleotide sequence ID" value="NZ_BAABGO010000020.1"/>
</dbReference>
<evidence type="ECO:0000313" key="3">
    <source>
        <dbReference type="Proteomes" id="UP000482800"/>
    </source>
</evidence>
<reference evidence="2 3" key="1">
    <citation type="submission" date="2020-03" db="EMBL/GenBank/DDBJ databases">
        <title>Whole genome shotgun sequence of Phytohabitans houttuyneae NBRC 108639.</title>
        <authorList>
            <person name="Komaki H."/>
            <person name="Tamura T."/>
        </authorList>
    </citation>
    <scope>NUCLEOTIDE SEQUENCE [LARGE SCALE GENOMIC DNA]</scope>
    <source>
        <strain evidence="2 3">NBRC 108639</strain>
    </source>
</reference>
<name>A0A6V8KNF9_9ACTN</name>
<reference evidence="2 3" key="2">
    <citation type="submission" date="2020-03" db="EMBL/GenBank/DDBJ databases">
        <authorList>
            <person name="Ichikawa N."/>
            <person name="Kimura A."/>
            <person name="Kitahashi Y."/>
            <person name="Uohara A."/>
        </authorList>
    </citation>
    <scope>NUCLEOTIDE SEQUENCE [LARGE SCALE GENOMIC DNA]</scope>
    <source>
        <strain evidence="2 3">NBRC 108639</strain>
    </source>
</reference>